<dbReference type="EMBL" id="BOOY01000028">
    <property type="protein sequence ID" value="GIJ04512.1"/>
    <property type="molecule type" value="Genomic_DNA"/>
</dbReference>
<organism evidence="6 7">
    <name type="scientific">Spirilliplanes yamanashiensis</name>
    <dbReference type="NCBI Taxonomy" id="42233"/>
    <lineage>
        <taxon>Bacteria</taxon>
        <taxon>Bacillati</taxon>
        <taxon>Actinomycetota</taxon>
        <taxon>Actinomycetes</taxon>
        <taxon>Micromonosporales</taxon>
        <taxon>Micromonosporaceae</taxon>
        <taxon>Spirilliplanes</taxon>
    </lineage>
</organism>
<dbReference type="GO" id="GO:0004553">
    <property type="term" value="F:hydrolase activity, hydrolyzing O-glycosyl compounds"/>
    <property type="evidence" value="ECO:0007669"/>
    <property type="project" value="InterPro"/>
</dbReference>
<sequence>MHVRRKLAAAGVAVAAAPLLAVIAPATPASAHGTMSDPPSRVYQCKNEGPESPDSDGCKAAVEAGGAAPFYDWNEVSLLDAGGRHRQVVPTGLCSAGRSKYRGLDLEGVEYKATPVKPGPLTVTYHASAPHASSQFTFYITNDKFDHLKKLNWNDLEQIANFDRQNPSTFTKWTIDLPKRTGRHILYTVWQRSVGSAEAFYSCSDIDFGGGTGTPPVTKPPTTPPTTRPTTPPVTQPTTPPTTAPTTAPTTKPPAGEGAWAPGVAYRLGQRVTYNGQAYTVRQAHTSLTGWEPPHVPALWLPA</sequence>
<keyword evidence="2" id="KW-0378">Hydrolase</keyword>
<name>A0A8J4DJS9_9ACTN</name>
<proteinExistence type="predicted"/>
<dbReference type="Proteomes" id="UP000652013">
    <property type="component" value="Unassembled WGS sequence"/>
</dbReference>
<feature type="region of interest" description="Disordered" evidence="3">
    <location>
        <begin position="29"/>
        <end position="57"/>
    </location>
</feature>
<dbReference type="InterPro" id="IPR004302">
    <property type="entry name" value="Cellulose/chitin-bd_N"/>
</dbReference>
<accession>A0A8J4DJS9</accession>
<evidence type="ECO:0000256" key="2">
    <source>
        <dbReference type="ARBA" id="ARBA00022801"/>
    </source>
</evidence>
<dbReference type="SUPFAM" id="SSF51055">
    <property type="entry name" value="Carbohydrate binding domain"/>
    <property type="match status" value="1"/>
</dbReference>
<comment type="caution">
    <text evidence="6">The sequence shown here is derived from an EMBL/GenBank/DDBJ whole genome shotgun (WGS) entry which is preliminary data.</text>
</comment>
<dbReference type="Pfam" id="PF02839">
    <property type="entry name" value="CBM_5_12"/>
    <property type="match status" value="1"/>
</dbReference>
<dbReference type="AlphaFoldDB" id="A0A8J4DJS9"/>
<dbReference type="CDD" id="cd12214">
    <property type="entry name" value="ChiA1_BD"/>
    <property type="match status" value="1"/>
</dbReference>
<dbReference type="InterPro" id="IPR051024">
    <property type="entry name" value="GlcNAc_Chitin_IntDeg"/>
</dbReference>
<evidence type="ECO:0000313" key="6">
    <source>
        <dbReference type="EMBL" id="GIJ04512.1"/>
    </source>
</evidence>
<dbReference type="SUPFAM" id="SSF81296">
    <property type="entry name" value="E set domains"/>
    <property type="match status" value="1"/>
</dbReference>
<dbReference type="InterPro" id="IPR003610">
    <property type="entry name" value="CBM5/12"/>
</dbReference>
<feature type="compositionally biased region" description="Low complexity" evidence="3">
    <location>
        <begin position="244"/>
        <end position="254"/>
    </location>
</feature>
<dbReference type="Pfam" id="PF03067">
    <property type="entry name" value="LPMO_10"/>
    <property type="match status" value="1"/>
</dbReference>
<dbReference type="Gene3D" id="2.70.50.50">
    <property type="entry name" value="chitin-binding protein cbp21"/>
    <property type="match status" value="1"/>
</dbReference>
<evidence type="ECO:0000256" key="1">
    <source>
        <dbReference type="ARBA" id="ARBA00022729"/>
    </source>
</evidence>
<feature type="region of interest" description="Disordered" evidence="3">
    <location>
        <begin position="211"/>
        <end position="257"/>
    </location>
</feature>
<dbReference type="SMART" id="SM00495">
    <property type="entry name" value="ChtBD3"/>
    <property type="match status" value="1"/>
</dbReference>
<feature type="signal peptide" evidence="4">
    <location>
        <begin position="1"/>
        <end position="31"/>
    </location>
</feature>
<dbReference type="PRINTS" id="PR01217">
    <property type="entry name" value="PRICHEXTENSN"/>
</dbReference>
<feature type="compositionally biased region" description="Pro residues" evidence="3">
    <location>
        <begin position="217"/>
        <end position="243"/>
    </location>
</feature>
<gene>
    <name evidence="6" type="ORF">Sya03_38640</name>
</gene>
<dbReference type="GO" id="GO:0005975">
    <property type="term" value="P:carbohydrate metabolic process"/>
    <property type="evidence" value="ECO:0007669"/>
    <property type="project" value="InterPro"/>
</dbReference>
<feature type="domain" description="Chitin-binding type-3" evidence="5">
    <location>
        <begin position="257"/>
        <end position="303"/>
    </location>
</feature>
<evidence type="ECO:0000259" key="5">
    <source>
        <dbReference type="SMART" id="SM00495"/>
    </source>
</evidence>
<dbReference type="InterPro" id="IPR014756">
    <property type="entry name" value="Ig_E-set"/>
</dbReference>
<dbReference type="PANTHER" id="PTHR34823">
    <property type="entry name" value="GLCNAC-BINDING PROTEIN A"/>
    <property type="match status" value="1"/>
</dbReference>
<keyword evidence="7" id="KW-1185">Reference proteome</keyword>
<evidence type="ECO:0000256" key="4">
    <source>
        <dbReference type="SAM" id="SignalP"/>
    </source>
</evidence>
<feature type="chain" id="PRO_5035159503" description="Chitin-binding type-3 domain-containing protein" evidence="4">
    <location>
        <begin position="32"/>
        <end position="303"/>
    </location>
</feature>
<dbReference type="GO" id="GO:0030246">
    <property type="term" value="F:carbohydrate binding"/>
    <property type="evidence" value="ECO:0007669"/>
    <property type="project" value="InterPro"/>
</dbReference>
<keyword evidence="1 4" id="KW-0732">Signal</keyword>
<reference evidence="6" key="1">
    <citation type="submission" date="2021-01" db="EMBL/GenBank/DDBJ databases">
        <title>Whole genome shotgun sequence of Spirilliplanes yamanashiensis NBRC 15828.</title>
        <authorList>
            <person name="Komaki H."/>
            <person name="Tamura T."/>
        </authorList>
    </citation>
    <scope>NUCLEOTIDE SEQUENCE</scope>
    <source>
        <strain evidence="6">NBRC 15828</strain>
    </source>
</reference>
<dbReference type="PANTHER" id="PTHR34823:SF1">
    <property type="entry name" value="CHITIN-BINDING TYPE-4 DOMAIN-CONTAINING PROTEIN"/>
    <property type="match status" value="1"/>
</dbReference>
<evidence type="ECO:0000313" key="7">
    <source>
        <dbReference type="Proteomes" id="UP000652013"/>
    </source>
</evidence>
<dbReference type="Gene3D" id="2.10.10.20">
    <property type="entry name" value="Carbohydrate-binding module superfamily 5/12"/>
    <property type="match status" value="1"/>
</dbReference>
<protein>
    <recommendedName>
        <fullName evidence="5">Chitin-binding type-3 domain-containing protein</fullName>
    </recommendedName>
</protein>
<dbReference type="RefSeq" id="WP_203939750.1">
    <property type="nucleotide sequence ID" value="NZ_BAAAGJ010000005.1"/>
</dbReference>
<dbReference type="InterPro" id="IPR036573">
    <property type="entry name" value="CBM_sf_5/12"/>
</dbReference>
<dbReference type="CDD" id="cd21177">
    <property type="entry name" value="LPMO_AA10"/>
    <property type="match status" value="1"/>
</dbReference>
<dbReference type="GO" id="GO:0005576">
    <property type="term" value="C:extracellular region"/>
    <property type="evidence" value="ECO:0007669"/>
    <property type="project" value="InterPro"/>
</dbReference>
<evidence type="ECO:0000256" key="3">
    <source>
        <dbReference type="SAM" id="MobiDB-lite"/>
    </source>
</evidence>